<keyword evidence="4" id="KW-0406">Ion transport</keyword>
<sequence>MSHDNSTKAIAYAFAANFGIAISKSAAAVWTGSGSLLAEAIHSFADCGNQVLLFVGMKRASRQATAKHPMGFGRESYIWSMMVAITLFSIGGLFSIYEGWLRFGEHHVVENTGIALLVLLVAVVLEALSLKGAMGAVQKEMAGRSLWQWFTETHSSELMVVVGEDLAALLGLVIAFVMLGLTMLTGNAVYDAIGSILIGILLVVVALLVGREVHSLLLGEADFTIRDAVTDYLVTQPSVVNVLNVWAVNHGDQVMLVIKAELRPDLKVSDAVIAINSMEVQIKKMHGRVKWVFFEIDNSD</sequence>
<dbReference type="Gene3D" id="1.20.1510.10">
    <property type="entry name" value="Cation efflux protein transmembrane domain"/>
    <property type="match status" value="1"/>
</dbReference>
<dbReference type="OrthoDB" id="9806522at2"/>
<dbReference type="AlphaFoldDB" id="A0A177N5N5"/>
<reference evidence="9 10" key="1">
    <citation type="submission" date="2016-03" db="EMBL/GenBank/DDBJ databases">
        <authorList>
            <person name="Ploux O."/>
        </authorList>
    </citation>
    <scope>NUCLEOTIDE SEQUENCE [LARGE SCALE GENOMIC DNA]</scope>
    <source>
        <strain evidence="9 10">R-45370</strain>
    </source>
</reference>
<evidence type="ECO:0000256" key="1">
    <source>
        <dbReference type="ARBA" id="ARBA00004141"/>
    </source>
</evidence>
<dbReference type="GO" id="GO:0008324">
    <property type="term" value="F:monoatomic cation transmembrane transporter activity"/>
    <property type="evidence" value="ECO:0007669"/>
    <property type="project" value="InterPro"/>
</dbReference>
<dbReference type="PANTHER" id="PTHR13414">
    <property type="entry name" value="HUEL-CATION TRANSPORTER"/>
    <property type="match status" value="1"/>
</dbReference>
<comment type="caution">
    <text evidence="9">The sequence shown here is derived from an EMBL/GenBank/DDBJ whole genome shotgun (WGS) entry which is preliminary data.</text>
</comment>
<evidence type="ECO:0000313" key="10">
    <source>
        <dbReference type="Proteomes" id="UP000078476"/>
    </source>
</evidence>
<keyword evidence="6 7" id="KW-0472">Membrane</keyword>
<evidence type="ECO:0000256" key="3">
    <source>
        <dbReference type="ARBA" id="ARBA00022692"/>
    </source>
</evidence>
<dbReference type="InterPro" id="IPR058533">
    <property type="entry name" value="Cation_efflux_TM"/>
</dbReference>
<keyword evidence="5 7" id="KW-1133">Transmembrane helix</keyword>
<dbReference type="GO" id="GO:0016020">
    <property type="term" value="C:membrane"/>
    <property type="evidence" value="ECO:0007669"/>
    <property type="project" value="UniProtKB-SubCell"/>
</dbReference>
<feature type="transmembrane region" description="Helical" evidence="7">
    <location>
        <begin position="114"/>
        <end position="137"/>
    </location>
</feature>
<dbReference type="EMBL" id="LUUI01000122">
    <property type="protein sequence ID" value="OAI13212.1"/>
    <property type="molecule type" value="Genomic_DNA"/>
</dbReference>
<name>A0A177N5N5_9GAMM</name>
<keyword evidence="10" id="KW-1185">Reference proteome</keyword>
<proteinExistence type="predicted"/>
<dbReference type="Pfam" id="PF01545">
    <property type="entry name" value="Cation_efflux"/>
    <property type="match status" value="1"/>
</dbReference>
<keyword evidence="4" id="KW-0862">Zinc</keyword>
<organism evidence="9 10">
    <name type="scientific">Methylomonas lenta</name>
    <dbReference type="NCBI Taxonomy" id="980561"/>
    <lineage>
        <taxon>Bacteria</taxon>
        <taxon>Pseudomonadati</taxon>
        <taxon>Pseudomonadota</taxon>
        <taxon>Gammaproteobacteria</taxon>
        <taxon>Methylococcales</taxon>
        <taxon>Methylococcaceae</taxon>
        <taxon>Methylomonas</taxon>
    </lineage>
</organism>
<evidence type="ECO:0000313" key="9">
    <source>
        <dbReference type="EMBL" id="OAI13212.1"/>
    </source>
</evidence>
<dbReference type="InterPro" id="IPR036837">
    <property type="entry name" value="Cation_efflux_CTD_sf"/>
</dbReference>
<feature type="transmembrane region" description="Helical" evidence="7">
    <location>
        <begin position="188"/>
        <end position="209"/>
    </location>
</feature>
<dbReference type="PANTHER" id="PTHR13414:SF9">
    <property type="entry name" value="PROTON-COUPLED ZINC ANTIPORTER SLC30A9, MITOCHONDRIAL"/>
    <property type="match status" value="1"/>
</dbReference>
<dbReference type="NCBIfam" id="TIGR01297">
    <property type="entry name" value="CDF"/>
    <property type="match status" value="1"/>
</dbReference>
<keyword evidence="2" id="KW-0813">Transport</keyword>
<dbReference type="InterPro" id="IPR002524">
    <property type="entry name" value="Cation_efflux"/>
</dbReference>
<gene>
    <name evidence="9" type="ORF">A1359_12470</name>
</gene>
<evidence type="ECO:0000259" key="8">
    <source>
        <dbReference type="Pfam" id="PF01545"/>
    </source>
</evidence>
<feature type="transmembrane region" description="Helical" evidence="7">
    <location>
        <begin position="158"/>
        <end position="182"/>
    </location>
</feature>
<evidence type="ECO:0000256" key="5">
    <source>
        <dbReference type="ARBA" id="ARBA00022989"/>
    </source>
</evidence>
<feature type="transmembrane region" description="Helical" evidence="7">
    <location>
        <begin position="76"/>
        <end position="94"/>
    </location>
</feature>
<evidence type="ECO:0000256" key="2">
    <source>
        <dbReference type="ARBA" id="ARBA00022448"/>
    </source>
</evidence>
<dbReference type="RefSeq" id="WP_066984423.1">
    <property type="nucleotide sequence ID" value="NZ_LUUI01000122.1"/>
</dbReference>
<dbReference type="SUPFAM" id="SSF161111">
    <property type="entry name" value="Cation efflux protein transmembrane domain-like"/>
    <property type="match status" value="1"/>
</dbReference>
<dbReference type="Proteomes" id="UP000078476">
    <property type="component" value="Unassembled WGS sequence"/>
</dbReference>
<keyword evidence="3 7" id="KW-0812">Transmembrane</keyword>
<evidence type="ECO:0000256" key="6">
    <source>
        <dbReference type="ARBA" id="ARBA00023136"/>
    </source>
</evidence>
<keyword evidence="4" id="KW-0864">Zinc transport</keyword>
<protein>
    <submittedName>
        <fullName evidence="9">Cation efflux family transporter</fullName>
    </submittedName>
</protein>
<feature type="domain" description="Cation efflux protein transmembrane" evidence="8">
    <location>
        <begin position="11"/>
        <end position="218"/>
    </location>
</feature>
<dbReference type="InterPro" id="IPR027469">
    <property type="entry name" value="Cation_efflux_TMD_sf"/>
</dbReference>
<dbReference type="GO" id="GO:0006829">
    <property type="term" value="P:zinc ion transport"/>
    <property type="evidence" value="ECO:0007669"/>
    <property type="project" value="UniProtKB-KW"/>
</dbReference>
<accession>A0A177N5N5</accession>
<dbReference type="InterPro" id="IPR040177">
    <property type="entry name" value="SLC30A9"/>
</dbReference>
<dbReference type="SUPFAM" id="SSF160240">
    <property type="entry name" value="Cation efflux protein cytoplasmic domain-like"/>
    <property type="match status" value="1"/>
</dbReference>
<comment type="subcellular location">
    <subcellularLocation>
        <location evidence="1">Membrane</location>
        <topology evidence="1">Multi-pass membrane protein</topology>
    </subcellularLocation>
</comment>
<evidence type="ECO:0000256" key="7">
    <source>
        <dbReference type="SAM" id="Phobius"/>
    </source>
</evidence>
<evidence type="ECO:0000256" key="4">
    <source>
        <dbReference type="ARBA" id="ARBA00022906"/>
    </source>
</evidence>
<feature type="transmembrane region" description="Helical" evidence="7">
    <location>
        <begin position="9"/>
        <end position="30"/>
    </location>
</feature>
<dbReference type="STRING" id="980561.A1359_12470"/>